<evidence type="ECO:0008006" key="3">
    <source>
        <dbReference type="Google" id="ProtNLM"/>
    </source>
</evidence>
<dbReference type="InterPro" id="IPR013114">
    <property type="entry name" value="FabA_FabZ"/>
</dbReference>
<proteinExistence type="predicted"/>
<organism evidence="1 2">
    <name type="scientific">Mediterraneibacter gnavus</name>
    <name type="common">Ruminococcus gnavus</name>
    <dbReference type="NCBI Taxonomy" id="33038"/>
    <lineage>
        <taxon>Bacteria</taxon>
        <taxon>Bacillati</taxon>
        <taxon>Bacillota</taxon>
        <taxon>Clostridia</taxon>
        <taxon>Lachnospirales</taxon>
        <taxon>Lachnospiraceae</taxon>
        <taxon>Mediterraneibacter</taxon>
    </lineage>
</organism>
<gene>
    <name evidence="1" type="ORF">CDL23_06315</name>
</gene>
<reference evidence="1 2" key="1">
    <citation type="journal article" date="2017" name="Genome Med.">
        <title>A novel Ruminococcus gnavus clade enriched in inflammatory bowel disease patients.</title>
        <authorList>
            <person name="Hall A.B."/>
            <person name="Yassour M."/>
            <person name="Sauk J."/>
            <person name="Garner A."/>
            <person name="Jiang X."/>
            <person name="Arthur T."/>
            <person name="Lagoudas G.K."/>
            <person name="Vatanen T."/>
            <person name="Fornelos N."/>
            <person name="Wilson R."/>
            <person name="Bertha M."/>
            <person name="Cohen M."/>
            <person name="Garber J."/>
            <person name="Khalili H."/>
            <person name="Gevers D."/>
            <person name="Ananthakrishnan A.N."/>
            <person name="Kugathasan S."/>
            <person name="Lander E.S."/>
            <person name="Blainey P."/>
            <person name="Vlamakis H."/>
            <person name="Xavier R.J."/>
            <person name="Huttenhower C."/>
        </authorList>
    </citation>
    <scope>NUCLEOTIDE SEQUENCE [LARGE SCALE GENOMIC DNA]</scope>
    <source>
        <strain evidence="1 2">RJX1125</strain>
    </source>
</reference>
<sequence length="163" mass="19266">MTFMKEILDVMRNIFIDSLRRIDKFNIEGSKYLSLNEDIFRDHFPNSPLLPAAMMIEGSIQLSRIYFWHITNFKNSLLPMSFSHFKFFDLVRPGNILDISLDITKGNVESYQIGDEVRIKTIGYCNDKKVFQGVIQFRIVEFEKLHNKEECGNYLSFLYENMK</sequence>
<evidence type="ECO:0000313" key="2">
    <source>
        <dbReference type="Proteomes" id="UP000235093"/>
    </source>
</evidence>
<evidence type="ECO:0000313" key="1">
    <source>
        <dbReference type="EMBL" id="PLT75929.1"/>
    </source>
</evidence>
<comment type="caution">
    <text evidence="1">The sequence shown here is derived from an EMBL/GenBank/DDBJ whole genome shotgun (WGS) entry which is preliminary data.</text>
</comment>
<dbReference type="Gene3D" id="3.10.129.10">
    <property type="entry name" value="Hotdog Thioesterase"/>
    <property type="match status" value="1"/>
</dbReference>
<dbReference type="InterPro" id="IPR029069">
    <property type="entry name" value="HotDog_dom_sf"/>
</dbReference>
<protein>
    <recommendedName>
        <fullName evidence="3">Beta-hydroxyacyl-ACP dehydratase</fullName>
    </recommendedName>
</protein>
<dbReference type="Pfam" id="PF07977">
    <property type="entry name" value="FabA"/>
    <property type="match status" value="1"/>
</dbReference>
<dbReference type="EMBL" id="NIHT01000008">
    <property type="protein sequence ID" value="PLT75929.1"/>
    <property type="molecule type" value="Genomic_DNA"/>
</dbReference>
<dbReference type="Proteomes" id="UP000235093">
    <property type="component" value="Unassembled WGS sequence"/>
</dbReference>
<dbReference type="SUPFAM" id="SSF54637">
    <property type="entry name" value="Thioesterase/thiol ester dehydrase-isomerase"/>
    <property type="match status" value="1"/>
</dbReference>
<name>A0A2N5PLC4_MEDGN</name>
<accession>A0A2N5PLC4</accession>
<dbReference type="AlphaFoldDB" id="A0A2N5PLC4"/>